<evidence type="ECO:0000256" key="2">
    <source>
        <dbReference type="ARBA" id="ARBA00022614"/>
    </source>
</evidence>
<dbReference type="Pfam" id="PF23559">
    <property type="entry name" value="WHD_DRP"/>
    <property type="match status" value="1"/>
</dbReference>
<comment type="caution">
    <text evidence="13">The sequence shown here is derived from an EMBL/GenBank/DDBJ whole genome shotgun (WGS) entry which is preliminary data.</text>
</comment>
<dbReference type="GO" id="GO:0042742">
    <property type="term" value="P:defense response to bacterium"/>
    <property type="evidence" value="ECO:0007669"/>
    <property type="project" value="UniProtKB-ARBA"/>
</dbReference>
<reference evidence="13" key="2">
    <citation type="submission" date="2020-10" db="EMBL/GenBank/DDBJ databases">
        <authorList>
            <person name="Cooper E.A."/>
            <person name="Brenton Z.W."/>
            <person name="Flinn B.S."/>
            <person name="Jenkins J."/>
            <person name="Shu S."/>
            <person name="Flowers D."/>
            <person name="Luo F."/>
            <person name="Wang Y."/>
            <person name="Xia P."/>
            <person name="Barry K."/>
            <person name="Daum C."/>
            <person name="Lipzen A."/>
            <person name="Yoshinaga Y."/>
            <person name="Schmutz J."/>
            <person name="Saski C."/>
            <person name="Vermerris W."/>
            <person name="Kresovich S."/>
        </authorList>
    </citation>
    <scope>NUCLEOTIDE SEQUENCE</scope>
</reference>
<dbReference type="InterPro" id="IPR002182">
    <property type="entry name" value="NB-ARC"/>
</dbReference>
<reference evidence="13" key="1">
    <citation type="journal article" date="2019" name="BMC Genomics">
        <title>A new reference genome for Sorghum bicolor reveals high levels of sequence similarity between sweet and grain genotypes: implications for the genetics of sugar metabolism.</title>
        <authorList>
            <person name="Cooper E.A."/>
            <person name="Brenton Z.W."/>
            <person name="Flinn B.S."/>
            <person name="Jenkins J."/>
            <person name="Shu S."/>
            <person name="Flowers D."/>
            <person name="Luo F."/>
            <person name="Wang Y."/>
            <person name="Xia P."/>
            <person name="Barry K."/>
            <person name="Daum C."/>
            <person name="Lipzen A."/>
            <person name="Yoshinaga Y."/>
            <person name="Schmutz J."/>
            <person name="Saski C."/>
            <person name="Vermerris W."/>
            <person name="Kresovich S."/>
        </authorList>
    </citation>
    <scope>NUCLEOTIDE SEQUENCE</scope>
</reference>
<keyword evidence="5" id="KW-0611">Plant defense</keyword>
<dbReference type="AlphaFoldDB" id="A0A921QXZ9"/>
<dbReference type="InterPro" id="IPR056789">
    <property type="entry name" value="LRR_R13L1-DRL21"/>
</dbReference>
<dbReference type="InterPro" id="IPR041118">
    <property type="entry name" value="Rx_N"/>
</dbReference>
<dbReference type="GO" id="GO:0009626">
    <property type="term" value="P:plant-type hypersensitive response"/>
    <property type="evidence" value="ECO:0007669"/>
    <property type="project" value="UniProtKB-ARBA"/>
</dbReference>
<evidence type="ECO:0000259" key="11">
    <source>
        <dbReference type="Pfam" id="PF23598"/>
    </source>
</evidence>
<dbReference type="Pfam" id="PF00931">
    <property type="entry name" value="NB-ARC"/>
    <property type="match status" value="1"/>
</dbReference>
<dbReference type="PRINTS" id="PR00364">
    <property type="entry name" value="DISEASERSIST"/>
</dbReference>
<evidence type="ECO:0000313" key="13">
    <source>
        <dbReference type="EMBL" id="KAG0529192.1"/>
    </source>
</evidence>
<dbReference type="FunFam" id="1.10.10.10:FF:000322">
    <property type="entry name" value="Probable disease resistance protein At1g63360"/>
    <property type="match status" value="1"/>
</dbReference>
<dbReference type="InterPro" id="IPR042197">
    <property type="entry name" value="Apaf_helical"/>
</dbReference>
<dbReference type="PANTHER" id="PTHR36766">
    <property type="entry name" value="PLANT BROAD-SPECTRUM MILDEW RESISTANCE PROTEIN RPW8"/>
    <property type="match status" value="1"/>
</dbReference>
<evidence type="ECO:0000256" key="4">
    <source>
        <dbReference type="ARBA" id="ARBA00022741"/>
    </source>
</evidence>
<dbReference type="Gene3D" id="3.40.50.300">
    <property type="entry name" value="P-loop containing nucleotide triphosphate hydrolases"/>
    <property type="match status" value="1"/>
</dbReference>
<dbReference type="GO" id="GO:0002758">
    <property type="term" value="P:innate immune response-activating signaling pathway"/>
    <property type="evidence" value="ECO:0007669"/>
    <property type="project" value="UniProtKB-ARBA"/>
</dbReference>
<evidence type="ECO:0000256" key="3">
    <source>
        <dbReference type="ARBA" id="ARBA00022737"/>
    </source>
</evidence>
<evidence type="ECO:0000259" key="10">
    <source>
        <dbReference type="Pfam" id="PF23559"/>
    </source>
</evidence>
<dbReference type="InterPro" id="IPR055414">
    <property type="entry name" value="LRR_R13L4/SHOC2-like"/>
</dbReference>
<evidence type="ECO:0000256" key="1">
    <source>
        <dbReference type="ARBA" id="ARBA00008894"/>
    </source>
</evidence>
<keyword evidence="7" id="KW-0175">Coiled coil</keyword>
<dbReference type="InterPro" id="IPR058922">
    <property type="entry name" value="WHD_DRP"/>
</dbReference>
<dbReference type="EMBL" id="CM027684">
    <property type="protein sequence ID" value="KAG0529192.1"/>
    <property type="molecule type" value="Genomic_DNA"/>
</dbReference>
<dbReference type="GO" id="GO:0005524">
    <property type="term" value="F:ATP binding"/>
    <property type="evidence" value="ECO:0007669"/>
    <property type="project" value="UniProtKB-KW"/>
</dbReference>
<organism evidence="13 14">
    <name type="scientific">Sorghum bicolor</name>
    <name type="common">Sorghum</name>
    <name type="synonym">Sorghum vulgare</name>
    <dbReference type="NCBI Taxonomy" id="4558"/>
    <lineage>
        <taxon>Eukaryota</taxon>
        <taxon>Viridiplantae</taxon>
        <taxon>Streptophyta</taxon>
        <taxon>Embryophyta</taxon>
        <taxon>Tracheophyta</taxon>
        <taxon>Spermatophyta</taxon>
        <taxon>Magnoliopsida</taxon>
        <taxon>Liliopsida</taxon>
        <taxon>Poales</taxon>
        <taxon>Poaceae</taxon>
        <taxon>PACMAD clade</taxon>
        <taxon>Panicoideae</taxon>
        <taxon>Andropogonodae</taxon>
        <taxon>Andropogoneae</taxon>
        <taxon>Sorghinae</taxon>
        <taxon>Sorghum</taxon>
    </lineage>
</organism>
<feature type="domain" description="Disease resistance R13L4/SHOC-2-like LRR" evidence="11">
    <location>
        <begin position="592"/>
        <end position="693"/>
    </location>
</feature>
<dbReference type="Gene3D" id="1.20.5.4130">
    <property type="match status" value="1"/>
</dbReference>
<keyword evidence="3" id="KW-0677">Repeat</keyword>
<sequence length="1249" mass="142006">MEVVLVSGPLKVIGNKLAALITSKFASVMGVRKDLHELQQLLTEITRWFSRFEDKAIENDPSFCWTTKLKDLAYDIEDLLDEVHLEAEKHKIDIDADNHSTADCFCAKPMLFLFRCKVASKIKGIKVRFAAIVKQRSDINTVLDNSGVDPSVRSRPITGELSFISKVEEFSIPVRDKKKDDIISSLIDSDEGLNGWIVSIIGIGGSGKTTLAKLICLDKRTKEHFKDSILWVHVSQEFDLEKLIGKLFESIAKKKADRHTQQYMVNAISNRLSGKKFLLVLDDAWHDDRDDWKQFLVHIRSGAHGSRVLLTTRDQKVAEAVGSMCILNLEFLTESDSWIFFLKSSDQTQEDMDSEFVKVGKKIVNKCGGVPLAIRTLGGVLRDKREINTLKAIESSNLWNHQDIKDRVFASLQLSYFHLADHLKRCFTIFSIYPKGYGINKDHLIAQWIAHGFIHPMNACQLEDIGSDYFGSLVKVGFLQESPFKSQHTKQIAYRMHDLIHDLSRQILQHEMVTSLPRNMSGNSTYTCRYLSLNSCSEKVDGSLLNKARALYVSGGNLSFEKPFKKSCYVRSAILQYATDTPFPMFLLKFKFLGYLEMYNLRCSELPEAISSCQNLQTLHLVNCRGFVTLPDSIGKLMKLRTLELLQSTDLESLPESIGDCQNLQYLLLYLCEKLRELPNSVGKIESLRVLQVVKCHIVDTIELSGDLGRLQTINLAGCKSLRHLPSTFACETLRSLNLSHTNIAELPNWVTLNHNLESIDLSWCMELVDLPKDIVKLRRLEVLCLIGCHKLCCLPSGFGKLTCLRKLGLFVVGAGVDDARILELGNLKMISGRLEITNLQYLRNPSDAKNACLKQKNIEFLMLNWSQNQMEEASVSDMEHDLVVLDYLEPPSEIRELIIRGYRGLYLPRWMTKQSDSVPLSLFLCLTNLQLQQSPNLKHMRGLVQLPLLKKLRLCRMPNLEELQIITCASDVTEEEVCVQHYCFPLLTTLIIVDCPKLVVKPCFPSSLQRLSLKNSNYELLLSPECSSSHLLSHLKDLRLEGMAASMSGWELLHHLTGLESLEICLCNDLTQLPETIRSLRSLKRLEVKQCSNLVKFPEWLGQLSCLQQLLVLETPLMASLPQSTRQLTCLVRLHIGGWHNLKQLPEVIQHLTSLHTLRLEECSAMAVLPEWIGELSALRRLILERCTALESLPRSIQRRNRLQYLSIAGCPHLAGYKKQVGDEWHLLPIFLRSCFDQRCHRRCTTRL</sequence>
<keyword evidence="2" id="KW-0433">Leucine-rich repeat</keyword>
<keyword evidence="4" id="KW-0547">Nucleotide-binding</keyword>
<dbReference type="SUPFAM" id="SSF52540">
    <property type="entry name" value="P-loop containing nucleoside triphosphate hydrolases"/>
    <property type="match status" value="1"/>
</dbReference>
<dbReference type="Gene3D" id="1.10.10.10">
    <property type="entry name" value="Winged helix-like DNA-binding domain superfamily/Winged helix DNA-binding domain"/>
    <property type="match status" value="1"/>
</dbReference>
<dbReference type="PROSITE" id="PS51450">
    <property type="entry name" value="LRR"/>
    <property type="match status" value="1"/>
</dbReference>
<feature type="domain" description="Disease resistance N-terminal" evidence="9">
    <location>
        <begin position="13"/>
        <end position="98"/>
    </location>
</feature>
<accession>A0A921QXZ9</accession>
<proteinExistence type="inferred from homology"/>
<evidence type="ECO:0000259" key="8">
    <source>
        <dbReference type="Pfam" id="PF00931"/>
    </source>
</evidence>
<dbReference type="Gene3D" id="3.80.10.10">
    <property type="entry name" value="Ribonuclease Inhibitor"/>
    <property type="match status" value="2"/>
</dbReference>
<dbReference type="PANTHER" id="PTHR36766:SF34">
    <property type="entry name" value="NB-ARC DOMAIN-CONTAINING PROTEIN"/>
    <property type="match status" value="1"/>
</dbReference>
<gene>
    <name evidence="13" type="ORF">BDA96_05G077000</name>
</gene>
<evidence type="ECO:0000259" key="9">
    <source>
        <dbReference type="Pfam" id="PF18052"/>
    </source>
</evidence>
<dbReference type="Pfam" id="PF23598">
    <property type="entry name" value="LRR_14"/>
    <property type="match status" value="1"/>
</dbReference>
<dbReference type="Proteomes" id="UP000807115">
    <property type="component" value="Chromosome 5"/>
</dbReference>
<protein>
    <submittedName>
        <fullName evidence="13">Uncharacterized protein</fullName>
    </submittedName>
</protein>
<evidence type="ECO:0000259" key="12">
    <source>
        <dbReference type="Pfam" id="PF25019"/>
    </source>
</evidence>
<feature type="domain" description="Disease resistance protein winged helix" evidence="10">
    <location>
        <begin position="432"/>
        <end position="503"/>
    </location>
</feature>
<dbReference type="InterPro" id="IPR032675">
    <property type="entry name" value="LRR_dom_sf"/>
</dbReference>
<evidence type="ECO:0000256" key="5">
    <source>
        <dbReference type="ARBA" id="ARBA00022821"/>
    </source>
</evidence>
<dbReference type="Pfam" id="PF18052">
    <property type="entry name" value="Rx_N"/>
    <property type="match status" value="1"/>
</dbReference>
<evidence type="ECO:0000256" key="6">
    <source>
        <dbReference type="ARBA" id="ARBA00022840"/>
    </source>
</evidence>
<dbReference type="InterPro" id="IPR001611">
    <property type="entry name" value="Leu-rich_rpt"/>
</dbReference>
<dbReference type="Pfam" id="PF25019">
    <property type="entry name" value="LRR_R13L1-DRL21"/>
    <property type="match status" value="1"/>
</dbReference>
<dbReference type="InterPro" id="IPR027417">
    <property type="entry name" value="P-loop_NTPase"/>
</dbReference>
<dbReference type="SUPFAM" id="SSF52058">
    <property type="entry name" value="L domain-like"/>
    <property type="match status" value="1"/>
</dbReference>
<dbReference type="InterPro" id="IPR036388">
    <property type="entry name" value="WH-like_DNA-bd_sf"/>
</dbReference>
<dbReference type="Gene3D" id="1.10.8.430">
    <property type="entry name" value="Helical domain of apoptotic protease-activating factors"/>
    <property type="match status" value="1"/>
</dbReference>
<feature type="domain" description="R13L1/DRL21-like LRR repeat region" evidence="12">
    <location>
        <begin position="823"/>
        <end position="958"/>
    </location>
</feature>
<feature type="domain" description="NB-ARC" evidence="8">
    <location>
        <begin position="176"/>
        <end position="344"/>
    </location>
</feature>
<keyword evidence="6" id="KW-0067">ATP-binding</keyword>
<dbReference type="GO" id="GO:0043531">
    <property type="term" value="F:ADP binding"/>
    <property type="evidence" value="ECO:0007669"/>
    <property type="project" value="InterPro"/>
</dbReference>
<name>A0A921QXZ9_SORBI</name>
<evidence type="ECO:0000313" key="14">
    <source>
        <dbReference type="Proteomes" id="UP000807115"/>
    </source>
</evidence>
<dbReference type="SUPFAM" id="SSF52047">
    <property type="entry name" value="RNI-like"/>
    <property type="match status" value="1"/>
</dbReference>
<comment type="similarity">
    <text evidence="1">Belongs to the disease resistance NB-LRR family.</text>
</comment>
<evidence type="ECO:0000256" key="7">
    <source>
        <dbReference type="ARBA" id="ARBA00023054"/>
    </source>
</evidence>